<keyword evidence="4 7" id="KW-0133">Cell shape</keyword>
<evidence type="ECO:0000313" key="10">
    <source>
        <dbReference type="Proteomes" id="UP000431264"/>
    </source>
</evidence>
<dbReference type="InterPro" id="IPR036366">
    <property type="entry name" value="PGBDSf"/>
</dbReference>
<dbReference type="InterPro" id="IPR005490">
    <property type="entry name" value="LD_TPept_cat_dom"/>
</dbReference>
<feature type="active site" description="Proton donor/acceptor" evidence="7">
    <location>
        <position position="429"/>
    </location>
</feature>
<dbReference type="GO" id="GO:0008360">
    <property type="term" value="P:regulation of cell shape"/>
    <property type="evidence" value="ECO:0007669"/>
    <property type="project" value="UniProtKB-UniRule"/>
</dbReference>
<dbReference type="AlphaFoldDB" id="A0A6I4IGI2"/>
<dbReference type="InterPro" id="IPR002477">
    <property type="entry name" value="Peptidoglycan-bd-like"/>
</dbReference>
<dbReference type="GO" id="GO:0004180">
    <property type="term" value="F:carboxypeptidase activity"/>
    <property type="evidence" value="ECO:0007669"/>
    <property type="project" value="UniProtKB-ARBA"/>
</dbReference>
<evidence type="ECO:0000256" key="5">
    <source>
        <dbReference type="ARBA" id="ARBA00022984"/>
    </source>
</evidence>
<sequence length="527" mass="61763">MIKYVPFIFLFSLLIGCKNNSNEIAIDDSLIKDATTQEVVRPLSVENIESLEDSIKIYYQKLNNYEIWYSLKNRTELINEIKNSYKEGLNPEDYDLKNILVLEEKRKKLEDEEVIQYDILLTKSFEKLALHLYRGKLNPKKLYTDWDLTPKTISLSPYLEKAIKNKAVAATFEELKPKHFVYAKIKESLVVIEQFPEYNFDKTDVKDKIQLHDTINEIIAIKKKLAYWNDYTRKDSITTAIYDTITYLAVKKFQSRHGLKADGVIGKGTIQALNYTKEERKQQIIANLERWKWFPIDFGKEYLMVNLPNYNIVYVKKNDTIATHNIVVGTPKRNTPVLISKLSNLVFNPTWTVPPTIIKEDLTPSAKKNLEYFKKTRLTIYDSTGQVVTPEEWNSDASKSYRYVQVSGYNNSLGLVKFNFPNRHTVYLHDTNHRDYFSREYRALSSGCVRVENPLLLAEKILFNEDEGWTSEEIDSIINKKNIKTVPIKNTINVYLLYWTNWLNKDGLQFREDIYHLDKKLYAALRN</sequence>
<dbReference type="Proteomes" id="UP000431264">
    <property type="component" value="Unassembled WGS sequence"/>
</dbReference>
<dbReference type="GO" id="GO:0009252">
    <property type="term" value="P:peptidoglycan biosynthetic process"/>
    <property type="evidence" value="ECO:0007669"/>
    <property type="project" value="UniProtKB-UniPathway"/>
</dbReference>
<keyword evidence="6 7" id="KW-0961">Cell wall biogenesis/degradation</keyword>
<dbReference type="PROSITE" id="PS51257">
    <property type="entry name" value="PROKAR_LIPOPROTEIN"/>
    <property type="match status" value="1"/>
</dbReference>
<dbReference type="InterPro" id="IPR045380">
    <property type="entry name" value="LD_TPept_scaffold_dom"/>
</dbReference>
<dbReference type="UniPathway" id="UPA00219"/>
<keyword evidence="10" id="KW-1185">Reference proteome</keyword>
<dbReference type="RefSeq" id="WP_140997095.1">
    <property type="nucleotide sequence ID" value="NZ_VDCZ01000003.1"/>
</dbReference>
<evidence type="ECO:0000256" key="7">
    <source>
        <dbReference type="PROSITE-ProRule" id="PRU01373"/>
    </source>
</evidence>
<dbReference type="SUPFAM" id="SSF47090">
    <property type="entry name" value="PGBD-like"/>
    <property type="match status" value="1"/>
</dbReference>
<evidence type="ECO:0000256" key="1">
    <source>
        <dbReference type="ARBA" id="ARBA00004752"/>
    </source>
</evidence>
<evidence type="ECO:0000256" key="3">
    <source>
        <dbReference type="ARBA" id="ARBA00022679"/>
    </source>
</evidence>
<keyword evidence="3" id="KW-0808">Transferase</keyword>
<comment type="pathway">
    <text evidence="1 7">Cell wall biogenesis; peptidoglycan biosynthesis.</text>
</comment>
<dbReference type="Pfam" id="PF03734">
    <property type="entry name" value="YkuD"/>
    <property type="match status" value="1"/>
</dbReference>
<accession>A0A6I4IGI2</accession>
<proteinExistence type="inferred from homology"/>
<evidence type="ECO:0000256" key="6">
    <source>
        <dbReference type="ARBA" id="ARBA00023316"/>
    </source>
</evidence>
<gene>
    <name evidence="9" type="ORF">GOQ30_05930</name>
</gene>
<evidence type="ECO:0000313" key="9">
    <source>
        <dbReference type="EMBL" id="MVO08700.1"/>
    </source>
</evidence>
<name>A0A6I4IGI2_9FLAO</name>
<dbReference type="CDD" id="cd16913">
    <property type="entry name" value="YkuD_like"/>
    <property type="match status" value="1"/>
</dbReference>
<dbReference type="PROSITE" id="PS52029">
    <property type="entry name" value="LD_TPASE"/>
    <property type="match status" value="1"/>
</dbReference>
<feature type="active site" description="Nucleophile" evidence="7">
    <location>
        <position position="448"/>
    </location>
</feature>
<keyword evidence="5 7" id="KW-0573">Peptidoglycan synthesis</keyword>
<dbReference type="Pfam" id="PF20142">
    <property type="entry name" value="Scaffold"/>
    <property type="match status" value="1"/>
</dbReference>
<dbReference type="PANTHER" id="PTHR41533">
    <property type="entry name" value="L,D-TRANSPEPTIDASE HI_1667-RELATED"/>
    <property type="match status" value="1"/>
</dbReference>
<comment type="caution">
    <text evidence="9">The sequence shown here is derived from an EMBL/GenBank/DDBJ whole genome shotgun (WGS) entry which is preliminary data.</text>
</comment>
<dbReference type="GO" id="GO:0071555">
    <property type="term" value="P:cell wall organization"/>
    <property type="evidence" value="ECO:0007669"/>
    <property type="project" value="UniProtKB-UniRule"/>
</dbReference>
<dbReference type="OrthoDB" id="9778545at2"/>
<protein>
    <submittedName>
        <fullName evidence="9">L,D-transpeptidase family protein</fullName>
    </submittedName>
</protein>
<evidence type="ECO:0000256" key="2">
    <source>
        <dbReference type="ARBA" id="ARBA00005992"/>
    </source>
</evidence>
<dbReference type="SUPFAM" id="SSF141523">
    <property type="entry name" value="L,D-transpeptidase catalytic domain-like"/>
    <property type="match status" value="1"/>
</dbReference>
<feature type="domain" description="L,D-TPase catalytic" evidence="8">
    <location>
        <begin position="301"/>
        <end position="477"/>
    </location>
</feature>
<dbReference type="Gene3D" id="1.10.101.10">
    <property type="entry name" value="PGBD-like superfamily/PGBD"/>
    <property type="match status" value="1"/>
</dbReference>
<dbReference type="InterPro" id="IPR052905">
    <property type="entry name" value="LD-transpeptidase_YkuD-like"/>
</dbReference>
<reference evidence="10" key="1">
    <citation type="submission" date="2019-05" db="EMBL/GenBank/DDBJ databases">
        <title>Flavobacterium profundi sp. nov., isolated from a deep-sea seamount.</title>
        <authorList>
            <person name="Zhang D.-C."/>
        </authorList>
    </citation>
    <scope>NUCLEOTIDE SEQUENCE [LARGE SCALE GENOMIC DNA]</scope>
    <source>
        <strain evidence="10">TP390</strain>
    </source>
</reference>
<dbReference type="Gene3D" id="2.40.440.10">
    <property type="entry name" value="L,D-transpeptidase catalytic domain-like"/>
    <property type="match status" value="1"/>
</dbReference>
<dbReference type="GO" id="GO:0016740">
    <property type="term" value="F:transferase activity"/>
    <property type="evidence" value="ECO:0007669"/>
    <property type="project" value="UniProtKB-KW"/>
</dbReference>
<dbReference type="PANTHER" id="PTHR41533:SF2">
    <property type="entry name" value="BLR7131 PROTEIN"/>
    <property type="match status" value="1"/>
</dbReference>
<dbReference type="InterPro" id="IPR036365">
    <property type="entry name" value="PGBD-like_sf"/>
</dbReference>
<dbReference type="EMBL" id="WQLW01000003">
    <property type="protein sequence ID" value="MVO08700.1"/>
    <property type="molecule type" value="Genomic_DNA"/>
</dbReference>
<organism evidence="9 10">
    <name type="scientific">Flavobacterium profundi</name>
    <dbReference type="NCBI Taxonomy" id="1774945"/>
    <lineage>
        <taxon>Bacteria</taxon>
        <taxon>Pseudomonadati</taxon>
        <taxon>Bacteroidota</taxon>
        <taxon>Flavobacteriia</taxon>
        <taxon>Flavobacteriales</taxon>
        <taxon>Flavobacteriaceae</taxon>
        <taxon>Flavobacterium</taxon>
    </lineage>
</organism>
<comment type="similarity">
    <text evidence="2">Belongs to the YkuD family.</text>
</comment>
<dbReference type="InterPro" id="IPR038063">
    <property type="entry name" value="Transpep_catalytic_dom"/>
</dbReference>
<dbReference type="Pfam" id="PF01471">
    <property type="entry name" value="PG_binding_1"/>
    <property type="match status" value="1"/>
</dbReference>
<evidence type="ECO:0000259" key="8">
    <source>
        <dbReference type="PROSITE" id="PS52029"/>
    </source>
</evidence>
<evidence type="ECO:0000256" key="4">
    <source>
        <dbReference type="ARBA" id="ARBA00022960"/>
    </source>
</evidence>